<dbReference type="Pfam" id="PF04749">
    <property type="entry name" value="PLAC8"/>
    <property type="match status" value="2"/>
</dbReference>
<evidence type="ECO:0000256" key="1">
    <source>
        <dbReference type="ARBA" id="ARBA00009024"/>
    </source>
</evidence>
<sequence>MGKAVKRCFIICVPGDLWWCDVFNSKADHLPAHTYCKRTYIIRYKLHSAHTRRVYYLETGRIRQGESSDVLYVGGFRHRATFFFSQNRDYPKTQKSTFVSGICITEAHKQLQEVMAVQQQVTTVVSHTAYSSGTWTTGICDCCSDMSTCCCGLWCFPCLQCQTASQFGWCFCMPLLDCCLVVSCCLRSKMRERYSIHGSCCDDFCSVCCCYPCAWCQMSREVKIRARAGTVTENQVNCEPVEDLHRTNPCTVMAVQQQITTVTTTARSHSSGNWSTGLFDCTSDLNTCCTALCCFPCLQCQTVSDFGWCFLMPLLDCCLTVSCCLRSKMRERYNIQGSMAEDCATVLCCYPCAWCQMSRELKAHR</sequence>
<comment type="similarity">
    <text evidence="1">Belongs to the cornifelin family.</text>
</comment>
<gene>
    <name evidence="2" type="ORF">KOW79_006542</name>
</gene>
<dbReference type="Proteomes" id="UP000824219">
    <property type="component" value="Linkage Group LG07"/>
</dbReference>
<dbReference type="EMBL" id="JAHKSW010000007">
    <property type="protein sequence ID" value="KAG7330320.1"/>
    <property type="molecule type" value="Genomic_DNA"/>
</dbReference>
<dbReference type="OrthoDB" id="1045822at2759"/>
<name>A0A9D3SP24_9TELE</name>
<keyword evidence="3" id="KW-1185">Reference proteome</keyword>
<dbReference type="NCBIfam" id="TIGR01571">
    <property type="entry name" value="A_thal_Cys_rich"/>
    <property type="match status" value="2"/>
</dbReference>
<dbReference type="PANTHER" id="PTHR15907">
    <property type="entry name" value="DUF614 FAMILY PROTEIN-RELATED"/>
    <property type="match status" value="1"/>
</dbReference>
<protein>
    <submittedName>
        <fullName evidence="2">Uncharacterized protein</fullName>
    </submittedName>
</protein>
<dbReference type="InterPro" id="IPR006461">
    <property type="entry name" value="PLAC_motif_containing"/>
</dbReference>
<organism evidence="2 3">
    <name type="scientific">Hemibagrus wyckioides</name>
    <dbReference type="NCBI Taxonomy" id="337641"/>
    <lineage>
        <taxon>Eukaryota</taxon>
        <taxon>Metazoa</taxon>
        <taxon>Chordata</taxon>
        <taxon>Craniata</taxon>
        <taxon>Vertebrata</taxon>
        <taxon>Euteleostomi</taxon>
        <taxon>Actinopterygii</taxon>
        <taxon>Neopterygii</taxon>
        <taxon>Teleostei</taxon>
        <taxon>Ostariophysi</taxon>
        <taxon>Siluriformes</taxon>
        <taxon>Bagridae</taxon>
        <taxon>Hemibagrus</taxon>
    </lineage>
</organism>
<comment type="caution">
    <text evidence="2">The sequence shown here is derived from an EMBL/GenBank/DDBJ whole genome shotgun (WGS) entry which is preliminary data.</text>
</comment>
<accession>A0A9D3SP24</accession>
<reference evidence="2 3" key="1">
    <citation type="submission" date="2021-06" db="EMBL/GenBank/DDBJ databases">
        <title>Chromosome-level genome assembly of the red-tail catfish (Hemibagrus wyckioides).</title>
        <authorList>
            <person name="Shao F."/>
        </authorList>
    </citation>
    <scope>NUCLEOTIDE SEQUENCE [LARGE SCALE GENOMIC DNA]</scope>
    <source>
        <strain evidence="2">EC202008001</strain>
        <tissue evidence="2">Blood</tissue>
    </source>
</reference>
<evidence type="ECO:0000313" key="2">
    <source>
        <dbReference type="EMBL" id="KAG7330320.1"/>
    </source>
</evidence>
<evidence type="ECO:0000313" key="3">
    <source>
        <dbReference type="Proteomes" id="UP000824219"/>
    </source>
</evidence>
<proteinExistence type="inferred from homology"/>
<dbReference type="AlphaFoldDB" id="A0A9D3SP24"/>